<dbReference type="SUPFAM" id="SSF47157">
    <property type="entry name" value="Mitochondrial import receptor subunit Tom20"/>
    <property type="match status" value="1"/>
</dbReference>
<evidence type="ECO:0000313" key="1">
    <source>
        <dbReference type="Ensembl" id="ENSFCTP00005001593.1"/>
    </source>
</evidence>
<sequence>SPRVITRTSPSLQGSRALFTEYYIYVNCQRQSGPNLRTDEYEKGRDHLTNALAVCGQPQQLLIASAQSLAEDDVECETKVNIIISIKNTFGTAEWLSRLSIQLWLRS</sequence>
<accession>A0ABI7VXK0</accession>
<name>A0ABI7VXK0_FELCA</name>
<dbReference type="InterPro" id="IPR023392">
    <property type="entry name" value="Tom20_dom_sf"/>
</dbReference>
<keyword evidence="2" id="KW-1185">Reference proteome</keyword>
<evidence type="ECO:0000313" key="2">
    <source>
        <dbReference type="Proteomes" id="UP000823872"/>
    </source>
</evidence>
<reference evidence="1" key="3">
    <citation type="submission" date="2025-09" db="UniProtKB">
        <authorList>
            <consortium name="Ensembl"/>
        </authorList>
    </citation>
    <scope>IDENTIFICATION</scope>
    <source>
        <strain evidence="1">breed Abyssinian</strain>
    </source>
</reference>
<reference evidence="1 2" key="1">
    <citation type="submission" date="2021-02" db="EMBL/GenBank/DDBJ databases">
        <title>Safari Cat Assemblies.</title>
        <authorList>
            <person name="Bredemeyer K.R."/>
            <person name="Murphy W.J."/>
        </authorList>
    </citation>
    <scope>NUCLEOTIDE SEQUENCE [LARGE SCALE GENOMIC DNA]</scope>
</reference>
<proteinExistence type="predicted"/>
<dbReference type="Ensembl" id="ENSFCTT00005002709.1">
    <property type="protein sequence ID" value="ENSFCTP00005001593.1"/>
    <property type="gene ID" value="ENSFCTG00005001046.1"/>
</dbReference>
<protein>
    <submittedName>
        <fullName evidence="1">Uncharacterized protein</fullName>
    </submittedName>
</protein>
<organism evidence="1 2">
    <name type="scientific">Felis catus</name>
    <name type="common">Cat</name>
    <name type="synonym">Felis silvestris catus</name>
    <dbReference type="NCBI Taxonomy" id="9685"/>
    <lineage>
        <taxon>Eukaryota</taxon>
        <taxon>Metazoa</taxon>
        <taxon>Chordata</taxon>
        <taxon>Craniata</taxon>
        <taxon>Vertebrata</taxon>
        <taxon>Euteleostomi</taxon>
        <taxon>Mammalia</taxon>
        <taxon>Eutheria</taxon>
        <taxon>Laurasiatheria</taxon>
        <taxon>Carnivora</taxon>
        <taxon>Feliformia</taxon>
        <taxon>Felidae</taxon>
        <taxon>Felinae</taxon>
        <taxon>Felis</taxon>
    </lineage>
</organism>
<reference evidence="1" key="2">
    <citation type="submission" date="2025-08" db="UniProtKB">
        <authorList>
            <consortium name="Ensembl"/>
        </authorList>
    </citation>
    <scope>IDENTIFICATION</scope>
    <source>
        <strain evidence="1">breed Abyssinian</strain>
    </source>
</reference>
<dbReference type="Proteomes" id="UP000823872">
    <property type="component" value="Chromosome X"/>
</dbReference>
<dbReference type="Gene3D" id="1.20.960.10">
    <property type="entry name" value="Mitochondrial outer membrane translocase complex, subunit Tom20 domain"/>
    <property type="match status" value="1"/>
</dbReference>